<keyword evidence="4 5" id="KW-0378">Hydrolase</keyword>
<evidence type="ECO:0000256" key="4">
    <source>
        <dbReference type="ARBA" id="ARBA00022801"/>
    </source>
</evidence>
<dbReference type="EC" id="3.1.1.85" evidence="5"/>
<comment type="catalytic activity">
    <reaction evidence="5">
        <text>6-carboxyhexanoyl-[ACP] methyl ester + H2O = 6-carboxyhexanoyl-[ACP] + methanol + H(+)</text>
        <dbReference type="Rhea" id="RHEA:42700"/>
        <dbReference type="Rhea" id="RHEA-COMP:9955"/>
        <dbReference type="Rhea" id="RHEA-COMP:10186"/>
        <dbReference type="ChEBI" id="CHEBI:15377"/>
        <dbReference type="ChEBI" id="CHEBI:15378"/>
        <dbReference type="ChEBI" id="CHEBI:17790"/>
        <dbReference type="ChEBI" id="CHEBI:78846"/>
        <dbReference type="ChEBI" id="CHEBI:82735"/>
        <dbReference type="EC" id="3.1.1.85"/>
    </reaction>
</comment>
<feature type="binding site" evidence="5">
    <location>
        <begin position="148"/>
        <end position="152"/>
    </location>
    <ligand>
        <name>substrate</name>
    </ligand>
</feature>
<keyword evidence="8" id="KW-1185">Reference proteome</keyword>
<comment type="function">
    <text evidence="5">The physiological role of BioH is to remove the methyl group introduced by BioC when the pimeloyl moiety is complete. It allows to synthesize pimeloyl-ACP via the fatty acid synthetic pathway through the hydrolysis of the ester bonds of pimeloyl-ACP esters.</text>
</comment>
<dbReference type="InterPro" id="IPR029058">
    <property type="entry name" value="AB_hydrolase_fold"/>
</dbReference>
<evidence type="ECO:0000313" key="7">
    <source>
        <dbReference type="EMBL" id="SJM92443.1"/>
    </source>
</evidence>
<dbReference type="PANTHER" id="PTHR43194">
    <property type="entry name" value="HYDROLASE ALPHA/BETA FOLD FAMILY"/>
    <property type="match status" value="1"/>
</dbReference>
<organism evidence="7 8">
    <name type="scientific">Crenothrix polyspora</name>
    <dbReference type="NCBI Taxonomy" id="360316"/>
    <lineage>
        <taxon>Bacteria</taxon>
        <taxon>Pseudomonadati</taxon>
        <taxon>Pseudomonadota</taxon>
        <taxon>Gammaproteobacteria</taxon>
        <taxon>Methylococcales</taxon>
        <taxon>Crenotrichaceae</taxon>
        <taxon>Crenothrix</taxon>
    </lineage>
</organism>
<dbReference type="PRINTS" id="PR00412">
    <property type="entry name" value="EPOXHYDRLASE"/>
</dbReference>
<evidence type="ECO:0000256" key="1">
    <source>
        <dbReference type="ARBA" id="ARBA00022487"/>
    </source>
</evidence>
<evidence type="ECO:0000259" key="6">
    <source>
        <dbReference type="Pfam" id="PF00561"/>
    </source>
</evidence>
<sequence length="261" mass="28436">MTKIHHYTLGSGKSIVLVHGRAMHSGVWRDFAKQLAQHYRVTCVDLPGHGYSESCDAFTLANISAALVGAVEDENSCWLGWSLGATVVLDLAARYPERVNALILLAGNPRFVQAPSGLDDNWPGMAVDIFDTFANNLRNDPQSTLAQFLSLQVQGLPYAKTTLRQFKELLSECSFPCQNILQSGLALLRHSDMRTVLASLDIPVSVILGTKDVLVPVAVGQYLCDNTSKIQLTSIEGAGHALFLSHTPQVLAVISQFMDEQ</sequence>
<feature type="binding site" evidence="5">
    <location>
        <position position="240"/>
    </location>
    <ligand>
        <name>substrate</name>
    </ligand>
</feature>
<dbReference type="InterPro" id="IPR000639">
    <property type="entry name" value="Epox_hydrolase-like"/>
</dbReference>
<dbReference type="SUPFAM" id="SSF53474">
    <property type="entry name" value="alpha/beta-Hydrolases"/>
    <property type="match status" value="1"/>
</dbReference>
<evidence type="ECO:0000313" key="8">
    <source>
        <dbReference type="Proteomes" id="UP000195442"/>
    </source>
</evidence>
<comment type="subunit">
    <text evidence="5">Monomer.</text>
</comment>
<keyword evidence="1 5" id="KW-0719">Serine esterase</keyword>
<dbReference type="GO" id="GO:0009102">
    <property type="term" value="P:biotin biosynthetic process"/>
    <property type="evidence" value="ECO:0007669"/>
    <property type="project" value="UniProtKB-UniRule"/>
</dbReference>
<dbReference type="RefSeq" id="WP_087146966.1">
    <property type="nucleotide sequence ID" value="NZ_FUKJ01000192.1"/>
</dbReference>
<feature type="domain" description="AB hydrolase-1" evidence="6">
    <location>
        <begin position="14"/>
        <end position="246"/>
    </location>
</feature>
<evidence type="ECO:0000256" key="3">
    <source>
        <dbReference type="ARBA" id="ARBA00022756"/>
    </source>
</evidence>
<dbReference type="InterPro" id="IPR010076">
    <property type="entry name" value="BioH"/>
</dbReference>
<dbReference type="GO" id="GO:0005737">
    <property type="term" value="C:cytoplasm"/>
    <property type="evidence" value="ECO:0007669"/>
    <property type="project" value="UniProtKB-SubCell"/>
</dbReference>
<comment type="subcellular location">
    <subcellularLocation>
        <location evidence="5">Cytoplasm</location>
    </subcellularLocation>
</comment>
<feature type="active site" evidence="5">
    <location>
        <position position="212"/>
    </location>
</feature>
<dbReference type="PANTHER" id="PTHR43194:SF5">
    <property type="entry name" value="PIMELOYL-[ACYL-CARRIER PROTEIN] METHYL ESTER ESTERASE"/>
    <property type="match status" value="1"/>
</dbReference>
<protein>
    <recommendedName>
        <fullName evidence="5">Pimeloyl-[acyl-carrier protein] methyl ester esterase</fullName>
        <ecNumber evidence="5">3.1.1.85</ecNumber>
    </recommendedName>
    <alternativeName>
        <fullName evidence="5">Biotin synthesis protein BioH</fullName>
    </alternativeName>
    <alternativeName>
        <fullName evidence="5">Carboxylesterase BioH</fullName>
    </alternativeName>
</protein>
<evidence type="ECO:0000256" key="5">
    <source>
        <dbReference type="HAMAP-Rule" id="MF_01260"/>
    </source>
</evidence>
<feature type="binding site" evidence="5">
    <location>
        <begin position="82"/>
        <end position="83"/>
    </location>
    <ligand>
        <name>substrate</name>
    </ligand>
</feature>
<dbReference type="InterPro" id="IPR000073">
    <property type="entry name" value="AB_hydrolase_1"/>
</dbReference>
<dbReference type="NCBIfam" id="TIGR01738">
    <property type="entry name" value="bioH"/>
    <property type="match status" value="1"/>
</dbReference>
<comment type="similarity">
    <text evidence="5">Belongs to the AB hydrolase superfamily. Carboxylesterase BioH family.</text>
</comment>
<dbReference type="Pfam" id="PF00561">
    <property type="entry name" value="Abhydrolase_1"/>
    <property type="match status" value="1"/>
</dbReference>
<gene>
    <name evidence="5" type="primary">bioH</name>
    <name evidence="7" type="ORF">CRENPOLYSF2_2710005</name>
</gene>
<feature type="active site" description="Nucleophile" evidence="5">
    <location>
        <position position="82"/>
    </location>
</feature>
<dbReference type="Gene3D" id="3.40.50.1820">
    <property type="entry name" value="alpha/beta hydrolase"/>
    <property type="match status" value="1"/>
</dbReference>
<dbReference type="InterPro" id="IPR050228">
    <property type="entry name" value="Carboxylesterase_BioH"/>
</dbReference>
<dbReference type="AlphaFoldDB" id="A0A1R4H879"/>
<evidence type="ECO:0000256" key="2">
    <source>
        <dbReference type="ARBA" id="ARBA00022490"/>
    </source>
</evidence>
<dbReference type="OrthoDB" id="9780744at2"/>
<dbReference type="Proteomes" id="UP000195442">
    <property type="component" value="Unassembled WGS sequence"/>
</dbReference>
<dbReference type="GO" id="GO:0090499">
    <property type="term" value="F:pimelyl-[acyl-carrier protein] methyl ester esterase activity"/>
    <property type="evidence" value="ECO:0007669"/>
    <property type="project" value="UniProtKB-EC"/>
</dbReference>
<keyword evidence="2 5" id="KW-0963">Cytoplasm</keyword>
<name>A0A1R4H879_9GAMM</name>
<comment type="pathway">
    <text evidence="5">Cofactor biosynthesis; biotin biosynthesis.</text>
</comment>
<proteinExistence type="inferred from homology"/>
<reference evidence="8" key="1">
    <citation type="submission" date="2017-02" db="EMBL/GenBank/DDBJ databases">
        <authorList>
            <person name="Daims H."/>
        </authorList>
    </citation>
    <scope>NUCLEOTIDE SEQUENCE [LARGE SCALE GENOMIC DNA]</scope>
</reference>
<comment type="caution">
    <text evidence="5">Lacks conserved residue(s) required for the propagation of feature annotation.</text>
</comment>
<dbReference type="HAMAP" id="MF_01260">
    <property type="entry name" value="Carboxylester"/>
    <property type="match status" value="1"/>
</dbReference>
<feature type="active site" evidence="5">
    <location>
        <position position="240"/>
    </location>
</feature>
<keyword evidence="3 5" id="KW-0093">Biotin biosynthesis</keyword>
<accession>A0A1R4H879</accession>
<dbReference type="EMBL" id="FUKJ01000192">
    <property type="protein sequence ID" value="SJM92443.1"/>
    <property type="molecule type" value="Genomic_DNA"/>
</dbReference>
<dbReference type="PRINTS" id="PR00111">
    <property type="entry name" value="ABHYDROLASE"/>
</dbReference>